<evidence type="ECO:0000256" key="1">
    <source>
        <dbReference type="ARBA" id="ARBA00022679"/>
    </source>
</evidence>
<reference evidence="4" key="2">
    <citation type="journal article" date="2021" name="PeerJ">
        <title>Extensive microbial diversity within the chicken gut microbiome revealed by metagenomics and culture.</title>
        <authorList>
            <person name="Gilroy R."/>
            <person name="Ravi A."/>
            <person name="Getino M."/>
            <person name="Pursley I."/>
            <person name="Horton D.L."/>
            <person name="Alikhan N.F."/>
            <person name="Baker D."/>
            <person name="Gharbi K."/>
            <person name="Hall N."/>
            <person name="Watson M."/>
            <person name="Adriaenssens E.M."/>
            <person name="Foster-Nyarko E."/>
            <person name="Jarju S."/>
            <person name="Secka A."/>
            <person name="Antonio M."/>
            <person name="Oren A."/>
            <person name="Chaudhuri R.R."/>
            <person name="La Ragione R."/>
            <person name="Hildebrand F."/>
            <person name="Pallen M.J."/>
        </authorList>
    </citation>
    <scope>NUCLEOTIDE SEQUENCE</scope>
    <source>
        <strain evidence="4">7293</strain>
    </source>
</reference>
<comment type="caution">
    <text evidence="4">The sequence shown here is derived from an EMBL/GenBank/DDBJ whole genome shotgun (WGS) entry which is preliminary data.</text>
</comment>
<organism evidence="4 5">
    <name type="scientific">Candidatus Ornithospirochaeta stercoripullorum</name>
    <dbReference type="NCBI Taxonomy" id="2840899"/>
    <lineage>
        <taxon>Bacteria</taxon>
        <taxon>Pseudomonadati</taxon>
        <taxon>Spirochaetota</taxon>
        <taxon>Spirochaetia</taxon>
        <taxon>Spirochaetales</taxon>
        <taxon>Spirochaetaceae</taxon>
        <taxon>Spirochaetaceae incertae sedis</taxon>
        <taxon>Candidatus Ornithospirochaeta</taxon>
    </lineage>
</organism>
<dbReference type="InterPro" id="IPR000182">
    <property type="entry name" value="GNAT_dom"/>
</dbReference>
<evidence type="ECO:0000313" key="4">
    <source>
        <dbReference type="EMBL" id="MBO8436597.1"/>
    </source>
</evidence>
<reference evidence="4" key="1">
    <citation type="submission" date="2020-10" db="EMBL/GenBank/DDBJ databases">
        <authorList>
            <person name="Gilroy R."/>
        </authorList>
    </citation>
    <scope>NUCLEOTIDE SEQUENCE</scope>
    <source>
        <strain evidence="4">7293</strain>
    </source>
</reference>
<dbReference type="InterPro" id="IPR050832">
    <property type="entry name" value="Bact_Acetyltransf"/>
</dbReference>
<dbReference type="InterPro" id="IPR016181">
    <property type="entry name" value="Acyl_CoA_acyltransferase"/>
</dbReference>
<dbReference type="Pfam" id="PF00583">
    <property type="entry name" value="Acetyltransf_1"/>
    <property type="match status" value="1"/>
</dbReference>
<protein>
    <submittedName>
        <fullName evidence="4">GNAT family N-acetyltransferase</fullName>
    </submittedName>
</protein>
<dbReference type="SUPFAM" id="SSF55729">
    <property type="entry name" value="Acyl-CoA N-acyltransferases (Nat)"/>
    <property type="match status" value="1"/>
</dbReference>
<dbReference type="PROSITE" id="PS51186">
    <property type="entry name" value="GNAT"/>
    <property type="match status" value="1"/>
</dbReference>
<dbReference type="EMBL" id="JADIMT010000072">
    <property type="protein sequence ID" value="MBO8436597.1"/>
    <property type="molecule type" value="Genomic_DNA"/>
</dbReference>
<evidence type="ECO:0000313" key="5">
    <source>
        <dbReference type="Proteomes" id="UP000823615"/>
    </source>
</evidence>
<evidence type="ECO:0000256" key="2">
    <source>
        <dbReference type="ARBA" id="ARBA00023315"/>
    </source>
</evidence>
<dbReference type="CDD" id="cd04301">
    <property type="entry name" value="NAT_SF"/>
    <property type="match status" value="1"/>
</dbReference>
<keyword evidence="1" id="KW-0808">Transferase</keyword>
<keyword evidence="2" id="KW-0012">Acyltransferase</keyword>
<dbReference type="PANTHER" id="PTHR43877">
    <property type="entry name" value="AMINOALKYLPHOSPHONATE N-ACETYLTRANSFERASE-RELATED-RELATED"/>
    <property type="match status" value="1"/>
</dbReference>
<dbReference type="AlphaFoldDB" id="A0A9D9H655"/>
<gene>
    <name evidence="4" type="ORF">IAA97_06420</name>
</gene>
<sequence>MDTEYRIARFSDSVSLVDFMKAVSGDTDNLAFTVSEAEKLDENGERLFVTELRKTPSVFAVAITDGIIAGTCEIRASDYHVRTKHRGELAIAVRKEYWGTGIAQRLLDFALAEAYEKGIRKVVLSVRKDNERAIAFYRKNNFFEEGCDSMLFSIDGEYVDGLRFGLVLNN</sequence>
<name>A0A9D9H655_9SPIO</name>
<dbReference type="Proteomes" id="UP000823615">
    <property type="component" value="Unassembled WGS sequence"/>
</dbReference>
<accession>A0A9D9H655</accession>
<evidence type="ECO:0000259" key="3">
    <source>
        <dbReference type="PROSITE" id="PS51186"/>
    </source>
</evidence>
<proteinExistence type="predicted"/>
<dbReference type="GO" id="GO:0016747">
    <property type="term" value="F:acyltransferase activity, transferring groups other than amino-acyl groups"/>
    <property type="evidence" value="ECO:0007669"/>
    <property type="project" value="InterPro"/>
</dbReference>
<feature type="domain" description="N-acetyltransferase" evidence="3">
    <location>
        <begin position="3"/>
        <end position="165"/>
    </location>
</feature>
<dbReference type="Gene3D" id="3.40.630.30">
    <property type="match status" value="1"/>
</dbReference>